<evidence type="ECO:0000256" key="2">
    <source>
        <dbReference type="SAM" id="MobiDB-lite"/>
    </source>
</evidence>
<dbReference type="Pfam" id="PF22706">
    <property type="entry name" value="Tex_central_region"/>
    <property type="match status" value="1"/>
</dbReference>
<dbReference type="Gene3D" id="2.40.50.140">
    <property type="entry name" value="Nucleic acid-binding proteins"/>
    <property type="match status" value="1"/>
</dbReference>
<dbReference type="SUPFAM" id="SSF53098">
    <property type="entry name" value="Ribonuclease H-like"/>
    <property type="match status" value="1"/>
</dbReference>
<evidence type="ECO:0000313" key="4">
    <source>
        <dbReference type="EMBL" id="MFB2654617.1"/>
    </source>
</evidence>
<dbReference type="SUPFAM" id="SSF50249">
    <property type="entry name" value="Nucleic acid-binding proteins"/>
    <property type="match status" value="1"/>
</dbReference>
<dbReference type="SMART" id="SM00732">
    <property type="entry name" value="YqgFc"/>
    <property type="match status" value="1"/>
</dbReference>
<dbReference type="EMBL" id="JBHFGJ010000011">
    <property type="protein sequence ID" value="MFB2654617.1"/>
    <property type="molecule type" value="Genomic_DNA"/>
</dbReference>
<dbReference type="InterPro" id="IPR023319">
    <property type="entry name" value="Tex-like_HTH_dom_sf"/>
</dbReference>
<dbReference type="InterPro" id="IPR050437">
    <property type="entry name" value="Ribos_protein_bS1-like"/>
</dbReference>
<gene>
    <name evidence="4" type="ORF">ACE02L_17915</name>
</gene>
<accession>A0ABV4VZK7</accession>
<dbReference type="Gene3D" id="1.10.10.650">
    <property type="entry name" value="RuvA domain 2-like"/>
    <property type="match status" value="1"/>
</dbReference>
<dbReference type="InterPro" id="IPR018974">
    <property type="entry name" value="Tex-like_N"/>
</dbReference>
<dbReference type="Pfam" id="PF17674">
    <property type="entry name" value="HHH_9"/>
    <property type="match status" value="1"/>
</dbReference>
<protein>
    <submittedName>
        <fullName evidence="4">Tex family protein</fullName>
    </submittedName>
</protein>
<dbReference type="PROSITE" id="PS50889">
    <property type="entry name" value="S4"/>
    <property type="match status" value="1"/>
</dbReference>
<dbReference type="Pfam" id="PF09371">
    <property type="entry name" value="Tex_N"/>
    <property type="match status" value="1"/>
</dbReference>
<evidence type="ECO:0000256" key="1">
    <source>
        <dbReference type="PROSITE-ProRule" id="PRU00182"/>
    </source>
</evidence>
<feature type="region of interest" description="Disordered" evidence="2">
    <location>
        <begin position="722"/>
        <end position="763"/>
    </location>
</feature>
<dbReference type="InterPro" id="IPR032639">
    <property type="entry name" value="Tex_YqgF"/>
</dbReference>
<dbReference type="SUPFAM" id="SSF47781">
    <property type="entry name" value="RuvA domain 2-like"/>
    <property type="match status" value="2"/>
</dbReference>
<dbReference type="Proteomes" id="UP001576726">
    <property type="component" value="Unassembled WGS sequence"/>
</dbReference>
<dbReference type="SUPFAM" id="SSF158832">
    <property type="entry name" value="Tex N-terminal region-like"/>
    <property type="match status" value="1"/>
</dbReference>
<dbReference type="Pfam" id="PF16921">
    <property type="entry name" value="Tex_YqgF"/>
    <property type="match status" value="1"/>
</dbReference>
<dbReference type="Gene3D" id="1.10.3500.10">
    <property type="entry name" value="Tex N-terminal region-like"/>
    <property type="match status" value="1"/>
</dbReference>
<comment type="caution">
    <text evidence="4">The sequence shown here is derived from an EMBL/GenBank/DDBJ whole genome shotgun (WGS) entry which is preliminary data.</text>
</comment>
<organism evidence="4 5">
    <name type="scientific">Shewanella seohaensis</name>
    <dbReference type="NCBI Taxonomy" id="755175"/>
    <lineage>
        <taxon>Bacteria</taxon>
        <taxon>Pseudomonadati</taxon>
        <taxon>Pseudomonadota</taxon>
        <taxon>Gammaproteobacteria</taxon>
        <taxon>Alteromonadales</taxon>
        <taxon>Shewanellaceae</taxon>
        <taxon>Shewanella</taxon>
    </lineage>
</organism>
<evidence type="ECO:0000259" key="3">
    <source>
        <dbReference type="PROSITE" id="PS50126"/>
    </source>
</evidence>
<dbReference type="InterPro" id="IPR012340">
    <property type="entry name" value="NA-bd_OB-fold"/>
</dbReference>
<dbReference type="InterPro" id="IPR006641">
    <property type="entry name" value="YqgF/RNaseH-like_dom"/>
</dbReference>
<feature type="compositionally biased region" description="Polar residues" evidence="2">
    <location>
        <begin position="728"/>
        <end position="740"/>
    </location>
</feature>
<dbReference type="InterPro" id="IPR037027">
    <property type="entry name" value="YqgF/RNaseH-like_dom_sf"/>
</dbReference>
<feature type="domain" description="S1 motif" evidence="3">
    <location>
        <begin position="652"/>
        <end position="721"/>
    </location>
</feature>
<keyword evidence="1" id="KW-0694">RNA-binding</keyword>
<evidence type="ECO:0000313" key="5">
    <source>
        <dbReference type="Proteomes" id="UP001576726"/>
    </source>
</evidence>
<dbReference type="Gene3D" id="1.10.150.310">
    <property type="entry name" value="Tex RuvX-like domain-like"/>
    <property type="match status" value="1"/>
</dbReference>
<proteinExistence type="predicted"/>
<reference evidence="4 5" key="1">
    <citation type="submission" date="2024-09" db="EMBL/GenBank/DDBJ databases">
        <authorList>
            <person name="Zhang Y."/>
        </authorList>
    </citation>
    <scope>NUCLEOTIDE SEQUENCE [LARGE SCALE GENOMIC DNA]</scope>
    <source>
        <strain evidence="4 5">SH314</strain>
    </source>
</reference>
<dbReference type="Gene3D" id="3.30.420.140">
    <property type="entry name" value="YqgF/RNase H-like domain"/>
    <property type="match status" value="1"/>
</dbReference>
<keyword evidence="5" id="KW-1185">Reference proteome</keyword>
<dbReference type="RefSeq" id="WP_374920009.1">
    <property type="nucleotide sequence ID" value="NZ_JBHFGJ010000011.1"/>
</dbReference>
<dbReference type="InterPro" id="IPR023323">
    <property type="entry name" value="Tex-like_dom_sf"/>
</dbReference>
<dbReference type="InterPro" id="IPR041692">
    <property type="entry name" value="HHH_9"/>
</dbReference>
<dbReference type="InterPro" id="IPR055179">
    <property type="entry name" value="Tex-like_central_region"/>
</dbReference>
<dbReference type="Pfam" id="PF00575">
    <property type="entry name" value="S1"/>
    <property type="match status" value="1"/>
</dbReference>
<dbReference type="PROSITE" id="PS50126">
    <property type="entry name" value="S1"/>
    <property type="match status" value="1"/>
</dbReference>
<dbReference type="Pfam" id="PF12836">
    <property type="entry name" value="HHH_3"/>
    <property type="match status" value="1"/>
</dbReference>
<sequence length="779" mass="85084">MQTIAQIIAQELNVQEHQVTATIDLLDNGATVPFVARYRKEATGGLDDTQLRTLHTRLGYLRELNDRRQVILSSIQTQGKLTPELQREIEGADSKTRLEDLYLPFKPKRRTKGQIAIEAGLEPLVEALLADRNADIEALAAGYLNLEAGFADTKAVLEGARYILMERYAEDAELLRKVREHLSQNSVLESRVIAGKEKEGAKFRDYFEHSEPLAKVPSHRALAMLRGRNEGFLSLSMNADPAAEAGQGSYCEVIISEHLGLKLGESTVDQWLKTVVTATWRIKIALQMETEFISQMRERAEAEAIKVFARNLGDLLMAAPAGAKATMGLDPGLRTGVKVAVVDNTGKLVAHTTIFPHAPQNLWDKSIRTLANLAQMHKVELIAIGNGTASRETDKLAGELIASLKDSQPQLTKVMVSEAGASVYSASELAALEFPELDVSIRGAVSIARRLQDPLAELVKIEPKSIGVGQYQHDVSQSQLSSSLEAVVEDCVNGVGVDLNMASVPLLSQVAGLNKTLAKNLVDYRDANGAFKNRKELLKVPRLGPKAFEQAAGFLRIRDGDNPLDMSAVHPEAYALVETIAKTKQVELASLIGNSELLRNIKPQEFTTPEFGLPTVTDILSELDKPGRDPRGEFKTAKFKDGVEELKDLKPEMILEGVVTNVTNFGAFVDIGVHQDGLVHISSLTDKFITDPHTVVKAGDVVKVKVMEVDVERRRIGLSMRLDEAIDQSKTQTRGPSQGKPQAHKGNAQHKSSRPAQKAAPVNAAMGNAFADAFAKLKK</sequence>
<dbReference type="InterPro" id="IPR003029">
    <property type="entry name" value="S1_domain"/>
</dbReference>
<dbReference type="SMART" id="SM00316">
    <property type="entry name" value="S1"/>
    <property type="match status" value="1"/>
</dbReference>
<dbReference type="InterPro" id="IPR012337">
    <property type="entry name" value="RNaseH-like_sf"/>
</dbReference>
<dbReference type="CDD" id="cd05685">
    <property type="entry name" value="S1_Tex"/>
    <property type="match status" value="1"/>
</dbReference>
<dbReference type="PANTHER" id="PTHR10724:SF10">
    <property type="entry name" value="S1 RNA-BINDING DOMAIN-CONTAINING PROTEIN 1"/>
    <property type="match status" value="1"/>
</dbReference>
<name>A0ABV4VZK7_9GAMM</name>
<dbReference type="PANTHER" id="PTHR10724">
    <property type="entry name" value="30S RIBOSOMAL PROTEIN S1"/>
    <property type="match status" value="1"/>
</dbReference>
<dbReference type="InterPro" id="IPR010994">
    <property type="entry name" value="RuvA_2-like"/>
</dbReference>
<dbReference type="InterPro" id="IPR044146">
    <property type="entry name" value="S1_Tex"/>
</dbReference>